<sequence>MKYVLEELNVKTIRPCNDPLKYTSLRAEPDYSVLGVKLGKAMGAVAKEVKALKQADILAFESSGEATFSGHSLKFNEIKVCVISIFILKRKIWVAVVLE</sequence>
<reference evidence="1 2" key="1">
    <citation type="journal article" date="2022" name="Nat. Plants">
        <title>Genomes of leafy and leafless Platanthera orchids illuminate the evolution of mycoheterotrophy.</title>
        <authorList>
            <person name="Li M.H."/>
            <person name="Liu K.W."/>
            <person name="Li Z."/>
            <person name="Lu H.C."/>
            <person name="Ye Q.L."/>
            <person name="Zhang D."/>
            <person name="Wang J.Y."/>
            <person name="Li Y.F."/>
            <person name="Zhong Z.M."/>
            <person name="Liu X."/>
            <person name="Yu X."/>
            <person name="Liu D.K."/>
            <person name="Tu X.D."/>
            <person name="Liu B."/>
            <person name="Hao Y."/>
            <person name="Liao X.Y."/>
            <person name="Jiang Y.T."/>
            <person name="Sun W.H."/>
            <person name="Chen J."/>
            <person name="Chen Y.Q."/>
            <person name="Ai Y."/>
            <person name="Zhai J.W."/>
            <person name="Wu S.S."/>
            <person name="Zhou Z."/>
            <person name="Hsiao Y.Y."/>
            <person name="Wu W.L."/>
            <person name="Chen Y.Y."/>
            <person name="Lin Y.F."/>
            <person name="Hsu J.L."/>
            <person name="Li C.Y."/>
            <person name="Wang Z.W."/>
            <person name="Zhao X."/>
            <person name="Zhong W.Y."/>
            <person name="Ma X.K."/>
            <person name="Ma L."/>
            <person name="Huang J."/>
            <person name="Chen G.Z."/>
            <person name="Huang M.Z."/>
            <person name="Huang L."/>
            <person name="Peng D.H."/>
            <person name="Luo Y.B."/>
            <person name="Zou S.Q."/>
            <person name="Chen S.P."/>
            <person name="Lan S."/>
            <person name="Tsai W.C."/>
            <person name="Van de Peer Y."/>
            <person name="Liu Z.J."/>
        </authorList>
    </citation>
    <scope>NUCLEOTIDE SEQUENCE [LARGE SCALE GENOMIC DNA]</scope>
    <source>
        <strain evidence="1">Lor288</strain>
    </source>
</reference>
<dbReference type="InterPro" id="IPR023586">
    <property type="entry name" value="Ile-tRNA-ligase_type2"/>
</dbReference>
<evidence type="ECO:0000313" key="2">
    <source>
        <dbReference type="Proteomes" id="UP001412067"/>
    </source>
</evidence>
<dbReference type="PANTHER" id="PTHR42780">
    <property type="entry name" value="SOLEUCYL-TRNA SYNTHETASE"/>
    <property type="match status" value="1"/>
</dbReference>
<protein>
    <submittedName>
        <fullName evidence="1">Uncharacterized protein</fullName>
    </submittedName>
</protein>
<dbReference type="EMBL" id="JBBWWR010000009">
    <property type="protein sequence ID" value="KAK8961656.1"/>
    <property type="molecule type" value="Genomic_DNA"/>
</dbReference>
<gene>
    <name evidence="1" type="ORF">KSP40_PGU014397</name>
</gene>
<name>A0ABR2MD97_9ASPA</name>
<dbReference type="PANTHER" id="PTHR42780:SF1">
    <property type="entry name" value="ISOLEUCINE--TRNA LIGASE, CYTOPLASMIC"/>
    <property type="match status" value="1"/>
</dbReference>
<proteinExistence type="predicted"/>
<dbReference type="Proteomes" id="UP001412067">
    <property type="component" value="Unassembled WGS sequence"/>
</dbReference>
<dbReference type="Pfam" id="PF19302">
    <property type="entry name" value="DUF5915"/>
    <property type="match status" value="1"/>
</dbReference>
<comment type="caution">
    <text evidence="1">The sequence shown here is derived from an EMBL/GenBank/DDBJ whole genome shotgun (WGS) entry which is preliminary data.</text>
</comment>
<organism evidence="1 2">
    <name type="scientific">Platanthera guangdongensis</name>
    <dbReference type="NCBI Taxonomy" id="2320717"/>
    <lineage>
        <taxon>Eukaryota</taxon>
        <taxon>Viridiplantae</taxon>
        <taxon>Streptophyta</taxon>
        <taxon>Embryophyta</taxon>
        <taxon>Tracheophyta</taxon>
        <taxon>Spermatophyta</taxon>
        <taxon>Magnoliopsida</taxon>
        <taxon>Liliopsida</taxon>
        <taxon>Asparagales</taxon>
        <taxon>Orchidaceae</taxon>
        <taxon>Orchidoideae</taxon>
        <taxon>Orchideae</taxon>
        <taxon>Orchidinae</taxon>
        <taxon>Platanthera</taxon>
    </lineage>
</organism>
<evidence type="ECO:0000313" key="1">
    <source>
        <dbReference type="EMBL" id="KAK8961656.1"/>
    </source>
</evidence>
<accession>A0ABR2MD97</accession>
<keyword evidence="2" id="KW-1185">Reference proteome</keyword>